<name>A0A0F9BVD7_9ZZZZ</name>
<organism evidence="1">
    <name type="scientific">marine sediment metagenome</name>
    <dbReference type="NCBI Taxonomy" id="412755"/>
    <lineage>
        <taxon>unclassified sequences</taxon>
        <taxon>metagenomes</taxon>
        <taxon>ecological metagenomes</taxon>
    </lineage>
</organism>
<feature type="non-terminal residue" evidence="1">
    <location>
        <position position="201"/>
    </location>
</feature>
<proteinExistence type="predicted"/>
<reference evidence="1" key="1">
    <citation type="journal article" date="2015" name="Nature">
        <title>Complex archaea that bridge the gap between prokaryotes and eukaryotes.</title>
        <authorList>
            <person name="Spang A."/>
            <person name="Saw J.H."/>
            <person name="Jorgensen S.L."/>
            <person name="Zaremba-Niedzwiedzka K."/>
            <person name="Martijn J."/>
            <person name="Lind A.E."/>
            <person name="van Eijk R."/>
            <person name="Schleper C."/>
            <person name="Guy L."/>
            <person name="Ettema T.J."/>
        </authorList>
    </citation>
    <scope>NUCLEOTIDE SEQUENCE</scope>
</reference>
<sequence length="201" mass="22370">MKAYASVLVLLAAATSAAGDFVVEVWGNATLCHHKGTMRVVAGRTVEFDLSALPRRAKIQRAVLRASIQRRGYSQTVQVCTLEPGQAEPPDSAKALPLRSPLYRTFDVTGALRKWAKRGSGPFRVYFKFAPGWKRESTTLEIAFDGKAKQATPRVAELRGVHHDGQTFLTWKEHEDIMAGTGTVTIEKLEQKLLPLRRRQQ</sequence>
<gene>
    <name evidence="1" type="ORF">LCGC14_2400730</name>
</gene>
<protein>
    <submittedName>
        <fullName evidence="1">Uncharacterized protein</fullName>
    </submittedName>
</protein>
<accession>A0A0F9BVD7</accession>
<dbReference type="AlphaFoldDB" id="A0A0F9BVD7"/>
<evidence type="ECO:0000313" key="1">
    <source>
        <dbReference type="EMBL" id="KKL25895.1"/>
    </source>
</evidence>
<dbReference type="EMBL" id="LAZR01036042">
    <property type="protein sequence ID" value="KKL25895.1"/>
    <property type="molecule type" value="Genomic_DNA"/>
</dbReference>
<comment type="caution">
    <text evidence="1">The sequence shown here is derived from an EMBL/GenBank/DDBJ whole genome shotgun (WGS) entry which is preliminary data.</text>
</comment>